<gene>
    <name evidence="1" type="ORF">HYPDE_24633</name>
</gene>
<accession>N0B339</accession>
<dbReference type="InterPro" id="IPR009297">
    <property type="entry name" value="DUF952"/>
</dbReference>
<evidence type="ECO:0008006" key="3">
    <source>
        <dbReference type="Google" id="ProtNLM"/>
    </source>
</evidence>
<name>N0B339_9HYPH</name>
<keyword evidence="2" id="KW-1185">Reference proteome</keyword>
<dbReference type="Proteomes" id="UP000005952">
    <property type="component" value="Chromosome"/>
</dbReference>
<evidence type="ECO:0000313" key="2">
    <source>
        <dbReference type="Proteomes" id="UP000005952"/>
    </source>
</evidence>
<dbReference type="PANTHER" id="PTHR34129:SF1">
    <property type="entry name" value="DUF952 DOMAIN-CONTAINING PROTEIN"/>
    <property type="match status" value="1"/>
</dbReference>
<dbReference type="KEGG" id="hdt:HYPDE_24633"/>
<dbReference type="STRING" id="670307.HYPDE_24633"/>
<dbReference type="EMBL" id="CP005587">
    <property type="protein sequence ID" value="AGK56612.1"/>
    <property type="molecule type" value="Genomic_DNA"/>
</dbReference>
<dbReference type="Gene3D" id="3.20.170.20">
    <property type="entry name" value="Protein of unknown function DUF952"/>
    <property type="match status" value="1"/>
</dbReference>
<dbReference type="AlphaFoldDB" id="N0B339"/>
<dbReference type="Pfam" id="PF06108">
    <property type="entry name" value="DUF952"/>
    <property type="match status" value="1"/>
</dbReference>
<dbReference type="OrthoDB" id="9799937at2"/>
<organism evidence="1 2">
    <name type="scientific">Hyphomicrobium denitrificans 1NES1</name>
    <dbReference type="NCBI Taxonomy" id="670307"/>
    <lineage>
        <taxon>Bacteria</taxon>
        <taxon>Pseudomonadati</taxon>
        <taxon>Pseudomonadota</taxon>
        <taxon>Alphaproteobacteria</taxon>
        <taxon>Hyphomicrobiales</taxon>
        <taxon>Hyphomicrobiaceae</taxon>
        <taxon>Hyphomicrobium</taxon>
    </lineage>
</organism>
<dbReference type="SUPFAM" id="SSF56399">
    <property type="entry name" value="ADP-ribosylation"/>
    <property type="match status" value="1"/>
</dbReference>
<sequence>MRQIVYKIATVHDWRDAIAKGHYSGSADDVRDGFIHLSSRSQLPGTLEKHFRGKTDLVLIAFEEDKLGHGLKWETSRGGELFPHFYGRLPASNALWERTLDTGPDGALIIQDEWFTC</sequence>
<proteinExistence type="predicted"/>
<evidence type="ECO:0000313" key="1">
    <source>
        <dbReference type="EMBL" id="AGK56612.1"/>
    </source>
</evidence>
<protein>
    <recommendedName>
        <fullName evidence="3">Dihydroorotate dehydrogenase</fullName>
    </recommendedName>
</protein>
<dbReference type="PANTHER" id="PTHR34129">
    <property type="entry name" value="BLR1139 PROTEIN"/>
    <property type="match status" value="1"/>
</dbReference>
<dbReference type="eggNOG" id="COG3502">
    <property type="taxonomic scope" value="Bacteria"/>
</dbReference>
<dbReference type="RefSeq" id="WP_015596649.1">
    <property type="nucleotide sequence ID" value="NC_021172.1"/>
</dbReference>
<dbReference type="HOGENOM" id="CLU_129452_0_0_5"/>
<reference evidence="1 2" key="1">
    <citation type="journal article" date="2013" name="Genome Announc.">
        <title>Genome sequences for three denitrifying bacterial strains isolated from a uranium- and nitrate-contaminated subsurface environment.</title>
        <authorList>
            <person name="Venkatramanan R."/>
            <person name="Prakash O."/>
            <person name="Woyke T."/>
            <person name="Chain P."/>
            <person name="Goodwin L.A."/>
            <person name="Watson D."/>
            <person name="Brooks S."/>
            <person name="Kostka J.E."/>
            <person name="Green S.J."/>
        </authorList>
    </citation>
    <scope>NUCLEOTIDE SEQUENCE [LARGE SCALE GENOMIC DNA]</scope>
    <source>
        <strain evidence="1 2">1NES1</strain>
    </source>
</reference>